<accession>U2HXT5</accession>
<dbReference type="STRING" id="1346330.M472_16595"/>
<organism evidence="1 2">
    <name type="scientific">Sphingobacterium paucimobilis HER1398</name>
    <dbReference type="NCBI Taxonomy" id="1346330"/>
    <lineage>
        <taxon>Bacteria</taxon>
        <taxon>Pseudomonadati</taxon>
        <taxon>Bacteroidota</taxon>
        <taxon>Sphingobacteriia</taxon>
        <taxon>Sphingobacteriales</taxon>
        <taxon>Sphingobacteriaceae</taxon>
        <taxon>Sphingobacterium</taxon>
    </lineage>
</organism>
<proteinExistence type="predicted"/>
<dbReference type="AlphaFoldDB" id="U2HXT5"/>
<dbReference type="Proteomes" id="UP000016584">
    <property type="component" value="Unassembled WGS sequence"/>
</dbReference>
<evidence type="ECO:0000313" key="2">
    <source>
        <dbReference type="Proteomes" id="UP000016584"/>
    </source>
</evidence>
<name>U2HXT5_9SPHI</name>
<protein>
    <submittedName>
        <fullName evidence="1">Uncharacterized protein</fullName>
    </submittedName>
</protein>
<keyword evidence="2" id="KW-1185">Reference proteome</keyword>
<evidence type="ECO:0000313" key="1">
    <source>
        <dbReference type="EMBL" id="ERJ60372.1"/>
    </source>
</evidence>
<gene>
    <name evidence="1" type="ORF">M472_16595</name>
</gene>
<reference evidence="1 2" key="1">
    <citation type="journal article" date="2013" name="Genome Announc.">
        <title>The Draft Genome Sequence of Sphingomonas paucimobilis Strain HER1398 (Proteobacteria), Host to the Giant PAU Phage, Indicates That It Is a Member of the Genus Sphingobacterium (Bacteroidetes).</title>
        <authorList>
            <person name="White R.A.III."/>
            <person name="Suttle C.A."/>
        </authorList>
    </citation>
    <scope>NUCLEOTIDE SEQUENCE [LARGE SCALE GENOMIC DNA]</scope>
    <source>
        <strain evidence="1 2">HER1398</strain>
    </source>
</reference>
<dbReference type="EMBL" id="ATDL01000006">
    <property type="protein sequence ID" value="ERJ60372.1"/>
    <property type="molecule type" value="Genomic_DNA"/>
</dbReference>
<sequence>MREPIIAVDTIQKPTVVEDLLFSNDTISLYKIDSISFYDAKSKIVLKTDTIPYIEDFEKVKAMLKGRAVFGNVSFSQGVMQVDTLIDGDNLCLIRALNGHTVSVLENTEFGYIGFYRYYPTEEILLFEGGHSSDFAIDLRTGAVGAELVGNPAYILYTPNKQFRLNGYFPGQECSGYFIQRMDGDYYMHVAEIPLHLTSEGFDLCTLKDSFWRDDTELYFKNTYFGTDDDKRLGFFKLKIHSK</sequence>
<dbReference type="PATRIC" id="fig|1346330.5.peg.1071"/>
<comment type="caution">
    <text evidence="1">The sequence shown here is derived from an EMBL/GenBank/DDBJ whole genome shotgun (WGS) entry which is preliminary data.</text>
</comment>
<dbReference type="eggNOG" id="ENOG502ZBFF">
    <property type="taxonomic scope" value="Bacteria"/>
</dbReference>